<feature type="compositionally biased region" description="Basic and acidic residues" evidence="1">
    <location>
        <begin position="106"/>
        <end position="145"/>
    </location>
</feature>
<feature type="compositionally biased region" description="Polar residues" evidence="1">
    <location>
        <begin position="1"/>
        <end position="15"/>
    </location>
</feature>
<evidence type="ECO:0000256" key="1">
    <source>
        <dbReference type="SAM" id="MobiDB-lite"/>
    </source>
</evidence>
<feature type="compositionally biased region" description="Basic and acidic residues" evidence="1">
    <location>
        <begin position="172"/>
        <end position="182"/>
    </location>
</feature>
<name>A0ABV8WP51_9MICC</name>
<protein>
    <submittedName>
        <fullName evidence="3">Rho termination factor N-terminal domain-containing protein</fullName>
    </submittedName>
</protein>
<sequence>MSDKPGNQTPNTPDVSETKLRSMKVDELRKEAREEHIAGASDMHKEDLVKAVAKARQEDHDGGRKEGSRSGSGNSGRASSGKSGSGKEGRDEPGNQTPNTPDVSETELRGMKVDELRREAREDHIPGASGMRKEELVKEVAKARQEGAGGGGNRSEDAGGDAEDLGAGPDGGKIRYGDDSSKSLKYSQEITSTEEEPEREGRSLATTHHEVIRQWAEERGGVPATVEGTEHGDHLGVLRIDFQDRDANLREVSWEEWFKTFDDRRLNFVYQEERTDGNQSTFFRLENPDREDA</sequence>
<dbReference type="SUPFAM" id="SSF68912">
    <property type="entry name" value="Rho N-terminal domain-like"/>
    <property type="match status" value="2"/>
</dbReference>
<dbReference type="EMBL" id="JBHSDQ010000010">
    <property type="protein sequence ID" value="MFC4398067.1"/>
    <property type="molecule type" value="Genomic_DNA"/>
</dbReference>
<feature type="compositionally biased region" description="Polar residues" evidence="1">
    <location>
        <begin position="94"/>
        <end position="103"/>
    </location>
</feature>
<dbReference type="InterPro" id="IPR036269">
    <property type="entry name" value="Rho_N_sf"/>
</dbReference>
<feature type="domain" description="Rho termination factor-like N-terminal" evidence="2">
    <location>
        <begin position="19"/>
        <end position="61"/>
    </location>
</feature>
<proteinExistence type="predicted"/>
<gene>
    <name evidence="3" type="ORF">ACFO0G_18400</name>
</gene>
<dbReference type="Gene3D" id="1.10.720.10">
    <property type="match status" value="2"/>
</dbReference>
<evidence type="ECO:0000313" key="4">
    <source>
        <dbReference type="Proteomes" id="UP001595778"/>
    </source>
</evidence>
<dbReference type="Proteomes" id="UP001595778">
    <property type="component" value="Unassembled WGS sequence"/>
</dbReference>
<evidence type="ECO:0000259" key="2">
    <source>
        <dbReference type="SMART" id="SM00959"/>
    </source>
</evidence>
<feature type="domain" description="Rho termination factor-like N-terminal" evidence="2">
    <location>
        <begin position="107"/>
        <end position="149"/>
    </location>
</feature>
<dbReference type="SMART" id="SM00959">
    <property type="entry name" value="Rho_N"/>
    <property type="match status" value="2"/>
</dbReference>
<reference evidence="4" key="1">
    <citation type="journal article" date="2019" name="Int. J. Syst. Evol. Microbiol.">
        <title>The Global Catalogue of Microorganisms (GCM) 10K type strain sequencing project: providing services to taxonomists for standard genome sequencing and annotation.</title>
        <authorList>
            <consortium name="The Broad Institute Genomics Platform"/>
            <consortium name="The Broad Institute Genome Sequencing Center for Infectious Disease"/>
            <person name="Wu L."/>
            <person name="Ma J."/>
        </authorList>
    </citation>
    <scope>NUCLEOTIDE SEQUENCE [LARGE SCALE GENOMIC DNA]</scope>
    <source>
        <strain evidence="4">PJ61</strain>
    </source>
</reference>
<dbReference type="Pfam" id="PF07498">
    <property type="entry name" value="Rho_N"/>
    <property type="match status" value="1"/>
</dbReference>
<evidence type="ECO:0000313" key="3">
    <source>
        <dbReference type="EMBL" id="MFC4398067.1"/>
    </source>
</evidence>
<organism evidence="3 4">
    <name type="scientific">Arthrobacter sedimenti</name>
    <dbReference type="NCBI Taxonomy" id="2694931"/>
    <lineage>
        <taxon>Bacteria</taxon>
        <taxon>Bacillati</taxon>
        <taxon>Actinomycetota</taxon>
        <taxon>Actinomycetes</taxon>
        <taxon>Micrococcales</taxon>
        <taxon>Micrococcaceae</taxon>
        <taxon>Arthrobacter</taxon>
    </lineage>
</organism>
<dbReference type="InterPro" id="IPR011112">
    <property type="entry name" value="Rho-like_N"/>
</dbReference>
<accession>A0ABV8WP51</accession>
<feature type="region of interest" description="Disordered" evidence="1">
    <location>
        <begin position="1"/>
        <end position="205"/>
    </location>
</feature>
<comment type="caution">
    <text evidence="3">The sequence shown here is derived from an EMBL/GenBank/DDBJ whole genome shotgun (WGS) entry which is preliminary data.</text>
</comment>
<feature type="compositionally biased region" description="Basic and acidic residues" evidence="1">
    <location>
        <begin position="16"/>
        <end position="68"/>
    </location>
</feature>
<dbReference type="RefSeq" id="WP_376979434.1">
    <property type="nucleotide sequence ID" value="NZ_JBHSDQ010000010.1"/>
</dbReference>
<feature type="compositionally biased region" description="Low complexity" evidence="1">
    <location>
        <begin position="69"/>
        <end position="82"/>
    </location>
</feature>
<keyword evidence="4" id="KW-1185">Reference proteome</keyword>